<evidence type="ECO:0000256" key="8">
    <source>
        <dbReference type="ARBA" id="ARBA00023242"/>
    </source>
</evidence>
<dbReference type="GO" id="GO:0005737">
    <property type="term" value="C:cytoplasm"/>
    <property type="evidence" value="ECO:0007669"/>
    <property type="project" value="UniProtKB-SubCell"/>
</dbReference>
<keyword evidence="8" id="KW-0539">Nucleus</keyword>
<keyword evidence="5" id="KW-0507">mRNA processing</keyword>
<evidence type="ECO:0000256" key="1">
    <source>
        <dbReference type="ARBA" id="ARBA00004123"/>
    </source>
</evidence>
<evidence type="ECO:0000313" key="12">
    <source>
        <dbReference type="EMBL" id="CAE7603378.1"/>
    </source>
</evidence>
<dbReference type="GO" id="GO:0000398">
    <property type="term" value="P:mRNA splicing, via spliceosome"/>
    <property type="evidence" value="ECO:0007669"/>
    <property type="project" value="TreeGrafter"/>
</dbReference>
<dbReference type="Gene3D" id="2.30.30.100">
    <property type="match status" value="1"/>
</dbReference>
<dbReference type="GO" id="GO:0005687">
    <property type="term" value="C:U4 snRNP"/>
    <property type="evidence" value="ECO:0007669"/>
    <property type="project" value="TreeGrafter"/>
</dbReference>
<organism evidence="12 13">
    <name type="scientific">Symbiodinium necroappetens</name>
    <dbReference type="NCBI Taxonomy" id="1628268"/>
    <lineage>
        <taxon>Eukaryota</taxon>
        <taxon>Sar</taxon>
        <taxon>Alveolata</taxon>
        <taxon>Dinophyceae</taxon>
        <taxon>Suessiales</taxon>
        <taxon>Symbiodiniaceae</taxon>
        <taxon>Symbiodinium</taxon>
    </lineage>
</organism>
<dbReference type="AlphaFoldDB" id="A0A812UYD2"/>
<accession>A0A812UYD2</accession>
<keyword evidence="7" id="KW-0508">mRNA splicing</keyword>
<reference evidence="12" key="1">
    <citation type="submission" date="2021-02" db="EMBL/GenBank/DDBJ databases">
        <authorList>
            <person name="Dougan E. K."/>
            <person name="Rhodes N."/>
            <person name="Thang M."/>
            <person name="Chan C."/>
        </authorList>
    </citation>
    <scope>NUCLEOTIDE SEQUENCE</scope>
</reference>
<evidence type="ECO:0000256" key="9">
    <source>
        <dbReference type="ARBA" id="ARBA00023274"/>
    </source>
</evidence>
<dbReference type="GO" id="GO:0005682">
    <property type="term" value="C:U5 snRNP"/>
    <property type="evidence" value="ECO:0007669"/>
    <property type="project" value="TreeGrafter"/>
</dbReference>
<dbReference type="GO" id="GO:0005685">
    <property type="term" value="C:U1 snRNP"/>
    <property type="evidence" value="ECO:0007669"/>
    <property type="project" value="TreeGrafter"/>
</dbReference>
<dbReference type="OrthoDB" id="2020720at2759"/>
<dbReference type="InterPro" id="IPR050914">
    <property type="entry name" value="snRNP_SmB/NAA38-like"/>
</dbReference>
<dbReference type="GO" id="GO:0071004">
    <property type="term" value="C:U2-type prespliceosome"/>
    <property type="evidence" value="ECO:0007669"/>
    <property type="project" value="TreeGrafter"/>
</dbReference>
<comment type="caution">
    <text evidence="12">The sequence shown here is derived from an EMBL/GenBank/DDBJ whole genome shotgun (WGS) entry which is preliminary data.</text>
</comment>
<evidence type="ECO:0000256" key="7">
    <source>
        <dbReference type="ARBA" id="ARBA00023187"/>
    </source>
</evidence>
<proteinExistence type="inferred from homology"/>
<name>A0A812UYD2_9DINO</name>
<dbReference type="InterPro" id="IPR010920">
    <property type="entry name" value="LSM_dom_sf"/>
</dbReference>
<comment type="similarity">
    <text evidence="3">Belongs to the snRNP SmB/SmN family.</text>
</comment>
<evidence type="ECO:0000259" key="11">
    <source>
        <dbReference type="SMART" id="SM00651"/>
    </source>
</evidence>
<dbReference type="CDD" id="cd01717">
    <property type="entry name" value="Sm_B"/>
    <property type="match status" value="1"/>
</dbReference>
<evidence type="ECO:0000256" key="3">
    <source>
        <dbReference type="ARBA" id="ARBA00009123"/>
    </source>
</evidence>
<dbReference type="PANTHER" id="PTHR10701:SF0">
    <property type="entry name" value="SMALL NUCLEAR RIBONUCLEOPROTEIN-ASSOCIATED PROTEIN B"/>
    <property type="match status" value="1"/>
</dbReference>
<dbReference type="SMART" id="SM00651">
    <property type="entry name" value="Sm"/>
    <property type="match status" value="1"/>
</dbReference>
<dbReference type="EMBL" id="CAJNJA010028476">
    <property type="protein sequence ID" value="CAE7603378.1"/>
    <property type="molecule type" value="Genomic_DNA"/>
</dbReference>
<keyword evidence="9" id="KW-0687">Ribonucleoprotein</keyword>
<sequence>MFPDVVKVELLRSEKRKISRIRAYSLQPNLGFPEFFDGLRGVLHLNENDAGSRIELFFSLTVEEEADKAPMKIGEWKAWETGPRPDRKFPWGEGQPVLAKMSGRNTRMAQWLDYRVRVTISDARMLVGTFMAFDKYMNVVLADCEEFRKIKPAQGPKADPVFRANG</sequence>
<evidence type="ECO:0000256" key="4">
    <source>
        <dbReference type="ARBA" id="ARBA00022490"/>
    </source>
</evidence>
<evidence type="ECO:0000256" key="2">
    <source>
        <dbReference type="ARBA" id="ARBA00004496"/>
    </source>
</evidence>
<dbReference type="GO" id="GO:0005686">
    <property type="term" value="C:U2 snRNP"/>
    <property type="evidence" value="ECO:0007669"/>
    <property type="project" value="TreeGrafter"/>
</dbReference>
<keyword evidence="6" id="KW-0694">RNA-binding</keyword>
<feature type="domain" description="Sm" evidence="11">
    <location>
        <begin position="106"/>
        <end position="152"/>
    </location>
</feature>
<gene>
    <name evidence="12" type="primary">SmB</name>
    <name evidence="12" type="ORF">SNEC2469_LOCUS17261</name>
</gene>
<evidence type="ECO:0000256" key="10">
    <source>
        <dbReference type="ARBA" id="ARBA00041355"/>
    </source>
</evidence>
<evidence type="ECO:0000256" key="5">
    <source>
        <dbReference type="ARBA" id="ARBA00022664"/>
    </source>
</evidence>
<dbReference type="SUPFAM" id="SSF50182">
    <property type="entry name" value="Sm-like ribonucleoproteins"/>
    <property type="match status" value="1"/>
</dbReference>
<dbReference type="GO" id="GO:0046540">
    <property type="term" value="C:U4/U6 x U5 tri-snRNP complex"/>
    <property type="evidence" value="ECO:0007669"/>
    <property type="project" value="TreeGrafter"/>
</dbReference>
<comment type="subcellular location">
    <subcellularLocation>
        <location evidence="2">Cytoplasm</location>
    </subcellularLocation>
    <subcellularLocation>
        <location evidence="1">Nucleus</location>
    </subcellularLocation>
</comment>
<dbReference type="GO" id="GO:0070990">
    <property type="term" value="F:snRNP binding"/>
    <property type="evidence" value="ECO:0007669"/>
    <property type="project" value="TreeGrafter"/>
</dbReference>
<protein>
    <recommendedName>
        <fullName evidence="10">Sm protein B</fullName>
    </recommendedName>
</protein>
<dbReference type="PANTHER" id="PTHR10701">
    <property type="entry name" value="SMALL NUCLEAR RIBONUCLEOPROTEIN-ASSOCIATED PROTEIN B AND N"/>
    <property type="match status" value="1"/>
</dbReference>
<dbReference type="GO" id="GO:0003723">
    <property type="term" value="F:RNA binding"/>
    <property type="evidence" value="ECO:0007669"/>
    <property type="project" value="UniProtKB-KW"/>
</dbReference>
<dbReference type="GO" id="GO:0071013">
    <property type="term" value="C:catalytic step 2 spliceosome"/>
    <property type="evidence" value="ECO:0007669"/>
    <property type="project" value="TreeGrafter"/>
</dbReference>
<keyword evidence="13" id="KW-1185">Reference proteome</keyword>
<evidence type="ECO:0000313" key="13">
    <source>
        <dbReference type="Proteomes" id="UP000601435"/>
    </source>
</evidence>
<evidence type="ECO:0000256" key="6">
    <source>
        <dbReference type="ARBA" id="ARBA00022884"/>
    </source>
</evidence>
<dbReference type="Pfam" id="PF01423">
    <property type="entry name" value="LSM"/>
    <property type="match status" value="1"/>
</dbReference>
<dbReference type="Proteomes" id="UP000601435">
    <property type="component" value="Unassembled WGS sequence"/>
</dbReference>
<dbReference type="InterPro" id="IPR001163">
    <property type="entry name" value="Sm_dom_euk/arc"/>
</dbReference>
<keyword evidence="4" id="KW-0963">Cytoplasm</keyword>